<reference evidence="1" key="1">
    <citation type="journal article" date="2022" name="Int. J. Mol. Sci.">
        <title>Draft Genome of Tanacetum Coccineum: Genomic Comparison of Closely Related Tanacetum-Family Plants.</title>
        <authorList>
            <person name="Yamashiro T."/>
            <person name="Shiraishi A."/>
            <person name="Nakayama K."/>
            <person name="Satake H."/>
        </authorList>
    </citation>
    <scope>NUCLEOTIDE SEQUENCE</scope>
</reference>
<evidence type="ECO:0000313" key="2">
    <source>
        <dbReference type="Proteomes" id="UP001151760"/>
    </source>
</evidence>
<comment type="caution">
    <text evidence="1">The sequence shown here is derived from an EMBL/GenBank/DDBJ whole genome shotgun (WGS) entry which is preliminary data.</text>
</comment>
<evidence type="ECO:0000313" key="1">
    <source>
        <dbReference type="EMBL" id="GJT03566.1"/>
    </source>
</evidence>
<dbReference type="EMBL" id="BQNB010012438">
    <property type="protein sequence ID" value="GJT03566.1"/>
    <property type="molecule type" value="Genomic_DNA"/>
</dbReference>
<gene>
    <name evidence="1" type="ORF">Tco_0824735</name>
</gene>
<accession>A0ABQ5AMN8</accession>
<sequence length="208" mass="23445">MVINSLCLTDKKELAIPGQTMIDKEFLNPLMAGSLPKTICAKVSTESVGIPRKLESSSYHALGACLRPYNAFLRRCSTIVLSWSLMCLNDVQWSGSATIGEFPLSNTLNIGHNAIPAHLTLFTSQQLEEHCFIYLTFVDQDLNCLVKYQLRTLFRTVVPLEIGQRTSALWTSVEETMRTPGFRLWTSRSGVKYIESIIQQLQEHISFL</sequence>
<name>A0ABQ5AMN8_9ASTR</name>
<keyword evidence="2" id="KW-1185">Reference proteome</keyword>
<organism evidence="1 2">
    <name type="scientific">Tanacetum coccineum</name>
    <dbReference type="NCBI Taxonomy" id="301880"/>
    <lineage>
        <taxon>Eukaryota</taxon>
        <taxon>Viridiplantae</taxon>
        <taxon>Streptophyta</taxon>
        <taxon>Embryophyta</taxon>
        <taxon>Tracheophyta</taxon>
        <taxon>Spermatophyta</taxon>
        <taxon>Magnoliopsida</taxon>
        <taxon>eudicotyledons</taxon>
        <taxon>Gunneridae</taxon>
        <taxon>Pentapetalae</taxon>
        <taxon>asterids</taxon>
        <taxon>campanulids</taxon>
        <taxon>Asterales</taxon>
        <taxon>Asteraceae</taxon>
        <taxon>Asteroideae</taxon>
        <taxon>Anthemideae</taxon>
        <taxon>Anthemidinae</taxon>
        <taxon>Tanacetum</taxon>
    </lineage>
</organism>
<proteinExistence type="predicted"/>
<dbReference type="Proteomes" id="UP001151760">
    <property type="component" value="Unassembled WGS sequence"/>
</dbReference>
<protein>
    <submittedName>
        <fullName evidence="1">Uncharacterized protein</fullName>
    </submittedName>
</protein>
<reference evidence="1" key="2">
    <citation type="submission" date="2022-01" db="EMBL/GenBank/DDBJ databases">
        <authorList>
            <person name="Yamashiro T."/>
            <person name="Shiraishi A."/>
            <person name="Satake H."/>
            <person name="Nakayama K."/>
        </authorList>
    </citation>
    <scope>NUCLEOTIDE SEQUENCE</scope>
</reference>